<protein>
    <submittedName>
        <fullName evidence="1">Uncharacterized protein</fullName>
    </submittedName>
</protein>
<dbReference type="AlphaFoldDB" id="A0A1W6AJE6"/>
<organism evidence="1 2">
    <name type="scientific">Bacillus mycoides</name>
    <dbReference type="NCBI Taxonomy" id="1405"/>
    <lineage>
        <taxon>Bacteria</taxon>
        <taxon>Bacillati</taxon>
        <taxon>Bacillota</taxon>
        <taxon>Bacilli</taxon>
        <taxon>Bacillales</taxon>
        <taxon>Bacillaceae</taxon>
        <taxon>Bacillus</taxon>
        <taxon>Bacillus cereus group</taxon>
    </lineage>
</organism>
<evidence type="ECO:0000313" key="1">
    <source>
        <dbReference type="EMBL" id="ARJ25952.1"/>
    </source>
</evidence>
<sequence>MGRLCLLEEITSKEMVFSTRGAKVSIPIGDFAINHLKQQLTAGEPIMLEVDIEKKRLVGFHEQIIHHEREIENIALLRADNPFGEGQK</sequence>
<dbReference type="RefSeq" id="WP_085313636.1">
    <property type="nucleotide sequence ID" value="NZ_CP020748.1"/>
</dbReference>
<geneLocation type="plasmid" evidence="1 2">
    <name>unnamed5</name>
</geneLocation>
<dbReference type="EMBL" id="CP020748">
    <property type="protein sequence ID" value="ARJ25952.1"/>
    <property type="molecule type" value="Genomic_DNA"/>
</dbReference>
<name>A0A1W6AJE6_BACMY</name>
<reference evidence="1 2" key="1">
    <citation type="submission" date="2017-04" db="EMBL/GenBank/DDBJ databases">
        <title>The Characteristic of a Fine Plant Growth-Promoting Rhizobacteria Bacillus mycoides Gnyt1 and its Whole Genome Sequencing Analysis.</title>
        <authorList>
            <person name="Li J.H."/>
            <person name="Yao T."/>
        </authorList>
    </citation>
    <scope>NUCLEOTIDE SEQUENCE [LARGE SCALE GENOMIC DNA]</scope>
    <source>
        <strain evidence="1 2">Gnyt1</strain>
        <plasmid evidence="2">Plasmid unnamed5</plasmid>
    </source>
</reference>
<accession>A0A1W6AJE6</accession>
<proteinExistence type="predicted"/>
<dbReference type="Proteomes" id="UP000192932">
    <property type="component" value="Plasmid unnamed5"/>
</dbReference>
<keyword evidence="1" id="KW-0614">Plasmid</keyword>
<gene>
    <name evidence="1" type="ORF">B7492_33515</name>
</gene>
<evidence type="ECO:0000313" key="2">
    <source>
        <dbReference type="Proteomes" id="UP000192932"/>
    </source>
</evidence>